<feature type="region of interest" description="Disordered" evidence="1">
    <location>
        <begin position="1"/>
        <end position="21"/>
    </location>
</feature>
<feature type="compositionally biased region" description="Basic and acidic residues" evidence="1">
    <location>
        <begin position="1"/>
        <end position="10"/>
    </location>
</feature>
<organism evidence="2">
    <name type="scientific">Thermodesulfobium narugense</name>
    <dbReference type="NCBI Taxonomy" id="184064"/>
    <lineage>
        <taxon>Bacteria</taxon>
        <taxon>Pseudomonadati</taxon>
        <taxon>Thermodesulfobiota</taxon>
        <taxon>Thermodesulfobiia</taxon>
        <taxon>Thermodesulfobiales</taxon>
        <taxon>Thermodesulfobiaceae</taxon>
        <taxon>Thermodesulfobium</taxon>
    </lineage>
</organism>
<sequence>MFRKVNEYLRKHPNSSPQEVSEGAGVDEFWILRFIKQGRIKTVASSGEIDKEALLRHKLGKDLEKVAKELKKEVERKKGFHIDEGFKK</sequence>
<protein>
    <submittedName>
        <fullName evidence="2">Uncharacterized protein</fullName>
    </submittedName>
</protein>
<proteinExistence type="predicted"/>
<evidence type="ECO:0000313" key="2">
    <source>
        <dbReference type="EMBL" id="HHI66230.1"/>
    </source>
</evidence>
<reference evidence="2" key="1">
    <citation type="journal article" date="2020" name="mSystems">
        <title>Genome- and Community-Level Interaction Insights into Carbon Utilization and Element Cycling Functions of Hydrothermarchaeota in Hydrothermal Sediment.</title>
        <authorList>
            <person name="Zhou Z."/>
            <person name="Liu Y."/>
            <person name="Xu W."/>
            <person name="Pan J."/>
            <person name="Luo Z.H."/>
            <person name="Li M."/>
        </authorList>
    </citation>
    <scope>NUCLEOTIDE SEQUENCE [LARGE SCALE GENOMIC DNA]</scope>
    <source>
        <strain evidence="2">SpSt-1019</strain>
    </source>
</reference>
<gene>
    <name evidence="2" type="ORF">ENL70_06765</name>
</gene>
<name>A0A7C5PF17_9BACT</name>
<dbReference type="AlphaFoldDB" id="A0A7C5PF17"/>
<evidence type="ECO:0000256" key="1">
    <source>
        <dbReference type="SAM" id="MobiDB-lite"/>
    </source>
</evidence>
<accession>A0A7C5PF17</accession>
<comment type="caution">
    <text evidence="2">The sequence shown here is derived from an EMBL/GenBank/DDBJ whole genome shotgun (WGS) entry which is preliminary data.</text>
</comment>
<dbReference type="EMBL" id="DRUY01000229">
    <property type="protein sequence ID" value="HHI66230.1"/>
    <property type="molecule type" value="Genomic_DNA"/>
</dbReference>